<dbReference type="GO" id="GO:0005634">
    <property type="term" value="C:nucleus"/>
    <property type="evidence" value="ECO:0007669"/>
    <property type="project" value="UniProtKB-SubCell"/>
</dbReference>
<dbReference type="PROSITE" id="PS50071">
    <property type="entry name" value="HOMEOBOX_2"/>
    <property type="match status" value="1"/>
</dbReference>
<dbReference type="InterPro" id="IPR009057">
    <property type="entry name" value="Homeodomain-like_sf"/>
</dbReference>
<evidence type="ECO:0000256" key="2">
    <source>
        <dbReference type="ARBA" id="ARBA00023125"/>
    </source>
</evidence>
<dbReference type="GO" id="GO:0003677">
    <property type="term" value="F:DNA binding"/>
    <property type="evidence" value="ECO:0007669"/>
    <property type="project" value="UniProtKB-UniRule"/>
</dbReference>
<dbReference type="Proteomes" id="UP001608902">
    <property type="component" value="Unassembled WGS sequence"/>
</dbReference>
<dbReference type="AlphaFoldDB" id="A0ABD6EZE5"/>
<feature type="compositionally biased region" description="Polar residues" evidence="7">
    <location>
        <begin position="87"/>
        <end position="107"/>
    </location>
</feature>
<sequence length="252" mass="28264">MCFAASLTRPAITKCFICSAESRKATGRRERTTFNPLQLQELENVFAKTHYPDVYQREAIAERIGLQESRIQVWFKNRRAKDRQQKRLAQSSTANAECGASQGTTLETPPPAEPIKSAQNPIKSISPISIPGSFEFNVKAEKKHMSAGLTSIKDEIEFDLRAHQWPTTAFDSAMNSTGWAPSYPLNSSHNLYPHPYHSAQPPPLTFQSTPPTGYYQHQYDFCGPYTQTTPYASYSSMLGSVNSTTDRTRPPH</sequence>
<evidence type="ECO:0000256" key="6">
    <source>
        <dbReference type="RuleBase" id="RU000682"/>
    </source>
</evidence>
<dbReference type="SUPFAM" id="SSF46689">
    <property type="entry name" value="Homeodomain-like"/>
    <property type="match status" value="1"/>
</dbReference>
<keyword evidence="4 5" id="KW-0539">Nucleus</keyword>
<keyword evidence="3 5" id="KW-0371">Homeobox</keyword>
<organism evidence="9 10">
    <name type="scientific">Gnathostoma spinigerum</name>
    <dbReference type="NCBI Taxonomy" id="75299"/>
    <lineage>
        <taxon>Eukaryota</taxon>
        <taxon>Metazoa</taxon>
        <taxon>Ecdysozoa</taxon>
        <taxon>Nematoda</taxon>
        <taxon>Chromadorea</taxon>
        <taxon>Rhabditida</taxon>
        <taxon>Spirurina</taxon>
        <taxon>Gnathostomatomorpha</taxon>
        <taxon>Gnathostomatoidea</taxon>
        <taxon>Gnathostomatidae</taxon>
        <taxon>Gnathostoma</taxon>
    </lineage>
</organism>
<protein>
    <recommendedName>
        <fullName evidence="8">Homeobox domain-containing protein</fullName>
    </recommendedName>
</protein>
<evidence type="ECO:0000259" key="8">
    <source>
        <dbReference type="PROSITE" id="PS50071"/>
    </source>
</evidence>
<gene>
    <name evidence="9" type="ORF">AB6A40_008736</name>
</gene>
<evidence type="ECO:0000256" key="1">
    <source>
        <dbReference type="ARBA" id="ARBA00004123"/>
    </source>
</evidence>
<dbReference type="GO" id="GO:0030182">
    <property type="term" value="P:neuron differentiation"/>
    <property type="evidence" value="ECO:0007669"/>
    <property type="project" value="UniProtKB-ARBA"/>
</dbReference>
<feature type="DNA-binding region" description="Homeobox" evidence="5">
    <location>
        <begin position="27"/>
        <end position="86"/>
    </location>
</feature>
<reference evidence="9 10" key="1">
    <citation type="submission" date="2024-08" db="EMBL/GenBank/DDBJ databases">
        <title>Gnathostoma spinigerum genome.</title>
        <authorList>
            <person name="Gonzalez-Bertolin B."/>
            <person name="Monzon S."/>
            <person name="Zaballos A."/>
            <person name="Jimenez P."/>
            <person name="Dekumyoy P."/>
            <person name="Varona S."/>
            <person name="Cuesta I."/>
            <person name="Sumanam S."/>
            <person name="Adisakwattana P."/>
            <person name="Gasser R.B."/>
            <person name="Hernandez-Gonzalez A."/>
            <person name="Young N.D."/>
            <person name="Perteguer M.J."/>
        </authorList>
    </citation>
    <scope>NUCLEOTIDE SEQUENCE [LARGE SCALE GENOMIC DNA]</scope>
    <source>
        <strain evidence="9">AL3</strain>
        <tissue evidence="9">Liver</tissue>
    </source>
</reference>
<proteinExistence type="predicted"/>
<comment type="caution">
    <text evidence="9">The sequence shown here is derived from an EMBL/GenBank/DDBJ whole genome shotgun (WGS) entry which is preliminary data.</text>
</comment>
<evidence type="ECO:0000256" key="4">
    <source>
        <dbReference type="ARBA" id="ARBA00023242"/>
    </source>
</evidence>
<dbReference type="EMBL" id="JBGFUD010008347">
    <property type="protein sequence ID" value="MFH4982027.1"/>
    <property type="molecule type" value="Genomic_DNA"/>
</dbReference>
<comment type="subcellular location">
    <subcellularLocation>
        <location evidence="1 5 6">Nucleus</location>
    </subcellularLocation>
</comment>
<dbReference type="InterPro" id="IPR001356">
    <property type="entry name" value="HD"/>
</dbReference>
<dbReference type="Gene3D" id="1.10.10.60">
    <property type="entry name" value="Homeodomain-like"/>
    <property type="match status" value="1"/>
</dbReference>
<name>A0ABD6EZE5_9BILA</name>
<evidence type="ECO:0000256" key="7">
    <source>
        <dbReference type="SAM" id="MobiDB-lite"/>
    </source>
</evidence>
<dbReference type="InterPro" id="IPR017970">
    <property type="entry name" value="Homeobox_CS"/>
</dbReference>
<evidence type="ECO:0000256" key="3">
    <source>
        <dbReference type="ARBA" id="ARBA00023155"/>
    </source>
</evidence>
<dbReference type="Pfam" id="PF00046">
    <property type="entry name" value="Homeodomain"/>
    <property type="match status" value="1"/>
</dbReference>
<accession>A0ABD6EZE5</accession>
<feature type="domain" description="Homeobox" evidence="8">
    <location>
        <begin position="25"/>
        <end position="85"/>
    </location>
</feature>
<dbReference type="PROSITE" id="PS00027">
    <property type="entry name" value="HOMEOBOX_1"/>
    <property type="match status" value="1"/>
</dbReference>
<dbReference type="FunFam" id="1.10.10.60:FF:000679">
    <property type="entry name" value="Homeobox protein aristaless"/>
    <property type="match status" value="1"/>
</dbReference>
<dbReference type="PANTHER" id="PTHR45793:SF12">
    <property type="entry name" value="TETRAPEPTIDE REPEAT HOMEOBOX 1"/>
    <property type="match status" value="1"/>
</dbReference>
<evidence type="ECO:0000313" key="10">
    <source>
        <dbReference type="Proteomes" id="UP001608902"/>
    </source>
</evidence>
<dbReference type="PANTHER" id="PTHR45793">
    <property type="entry name" value="HOMEOBOX PROTEIN"/>
    <property type="match status" value="1"/>
</dbReference>
<evidence type="ECO:0000313" key="9">
    <source>
        <dbReference type="EMBL" id="MFH4982027.1"/>
    </source>
</evidence>
<dbReference type="CDD" id="cd00086">
    <property type="entry name" value="homeodomain"/>
    <property type="match status" value="1"/>
</dbReference>
<keyword evidence="10" id="KW-1185">Reference proteome</keyword>
<keyword evidence="2 5" id="KW-0238">DNA-binding</keyword>
<feature type="region of interest" description="Disordered" evidence="7">
    <location>
        <begin position="82"/>
        <end position="122"/>
    </location>
</feature>
<dbReference type="SMART" id="SM00389">
    <property type="entry name" value="HOX"/>
    <property type="match status" value="1"/>
</dbReference>
<evidence type="ECO:0000256" key="5">
    <source>
        <dbReference type="PROSITE-ProRule" id="PRU00108"/>
    </source>
</evidence>